<sequence>MTQDHPGRPQDARTDEHAAGPDDGLPDLPPEEQLETFVLEARTVRDHLDDLASRAGTQLLAGTEISISVRHRGHDRLVATSTARAGLCDQTEYDTGAGPCVTAMDLLQVVLVPDILEDTRWASWRRVSLDNGFRSAAGVPAHVAEGVELSVNLYSEELDPWDADVLVRADAFAQQVAQTVRLCLEVARLTTAHADALAAAEARESINETISRTLAEKQGTVSEVLGRLAEPDRAAEG</sequence>
<dbReference type="Proteomes" id="UP000518206">
    <property type="component" value="Unassembled WGS sequence"/>
</dbReference>
<feature type="domain" description="GAF" evidence="2">
    <location>
        <begin position="42"/>
        <end position="180"/>
    </location>
</feature>
<dbReference type="AlphaFoldDB" id="A0A7W4UG54"/>
<evidence type="ECO:0000313" key="4">
    <source>
        <dbReference type="Proteomes" id="UP000518206"/>
    </source>
</evidence>
<evidence type="ECO:0000259" key="2">
    <source>
        <dbReference type="Pfam" id="PF13185"/>
    </source>
</evidence>
<gene>
    <name evidence="3" type="ORF">FHR80_002487</name>
</gene>
<feature type="compositionally biased region" description="Basic and acidic residues" evidence="1">
    <location>
        <begin position="1"/>
        <end position="20"/>
    </location>
</feature>
<dbReference type="InterPro" id="IPR003018">
    <property type="entry name" value="GAF"/>
</dbReference>
<reference evidence="3 4" key="1">
    <citation type="submission" date="2020-08" db="EMBL/GenBank/DDBJ databases">
        <title>The Agave Microbiome: Exploring the role of microbial communities in plant adaptations to desert environments.</title>
        <authorList>
            <person name="Partida-Martinez L.P."/>
        </authorList>
    </citation>
    <scope>NUCLEOTIDE SEQUENCE [LARGE SCALE GENOMIC DNA]</scope>
    <source>
        <strain evidence="3 4">RAS26</strain>
    </source>
</reference>
<protein>
    <submittedName>
        <fullName evidence="3">GAF domain-containing protein</fullName>
    </submittedName>
</protein>
<evidence type="ECO:0000256" key="1">
    <source>
        <dbReference type="SAM" id="MobiDB-lite"/>
    </source>
</evidence>
<evidence type="ECO:0000313" key="3">
    <source>
        <dbReference type="EMBL" id="MBB2923562.1"/>
    </source>
</evidence>
<organism evidence="3 4">
    <name type="scientific">Cellulomonas cellasea</name>
    <dbReference type="NCBI Taxonomy" id="43670"/>
    <lineage>
        <taxon>Bacteria</taxon>
        <taxon>Bacillati</taxon>
        <taxon>Actinomycetota</taxon>
        <taxon>Actinomycetes</taxon>
        <taxon>Micrococcales</taxon>
        <taxon>Cellulomonadaceae</taxon>
        <taxon>Cellulomonas</taxon>
    </lineage>
</organism>
<accession>A0A7W4UG54</accession>
<dbReference type="EMBL" id="JACHVX010000003">
    <property type="protein sequence ID" value="MBB2923562.1"/>
    <property type="molecule type" value="Genomic_DNA"/>
</dbReference>
<reference evidence="3 4" key="2">
    <citation type="submission" date="2020-08" db="EMBL/GenBank/DDBJ databases">
        <authorList>
            <person name="Partida-Martinez L."/>
            <person name="Huntemann M."/>
            <person name="Clum A."/>
            <person name="Wang J."/>
            <person name="Palaniappan K."/>
            <person name="Ritter S."/>
            <person name="Chen I.-M."/>
            <person name="Stamatis D."/>
            <person name="Reddy T."/>
            <person name="O'Malley R."/>
            <person name="Daum C."/>
            <person name="Shapiro N."/>
            <person name="Ivanova N."/>
            <person name="Kyrpides N."/>
            <person name="Woyke T."/>
        </authorList>
    </citation>
    <scope>NUCLEOTIDE SEQUENCE [LARGE SCALE GENOMIC DNA]</scope>
    <source>
        <strain evidence="3 4">RAS26</strain>
    </source>
</reference>
<dbReference type="SUPFAM" id="SSF55781">
    <property type="entry name" value="GAF domain-like"/>
    <property type="match status" value="1"/>
</dbReference>
<proteinExistence type="predicted"/>
<name>A0A7W4UG54_9CELL</name>
<dbReference type="InterPro" id="IPR029016">
    <property type="entry name" value="GAF-like_dom_sf"/>
</dbReference>
<comment type="caution">
    <text evidence="3">The sequence shown here is derived from an EMBL/GenBank/DDBJ whole genome shotgun (WGS) entry which is preliminary data.</text>
</comment>
<dbReference type="Pfam" id="PF13185">
    <property type="entry name" value="GAF_2"/>
    <property type="match status" value="1"/>
</dbReference>
<dbReference type="RefSeq" id="WP_183296380.1">
    <property type="nucleotide sequence ID" value="NZ_JACHVX010000003.1"/>
</dbReference>
<dbReference type="Gene3D" id="3.30.450.40">
    <property type="match status" value="1"/>
</dbReference>
<feature type="region of interest" description="Disordered" evidence="1">
    <location>
        <begin position="1"/>
        <end position="30"/>
    </location>
</feature>